<evidence type="ECO:0000256" key="1">
    <source>
        <dbReference type="SAM" id="MobiDB-lite"/>
    </source>
</evidence>
<feature type="compositionally biased region" description="Basic and acidic residues" evidence="1">
    <location>
        <begin position="112"/>
        <end position="122"/>
    </location>
</feature>
<accession>A0A2N5VTF9</accession>
<keyword evidence="3" id="KW-1185">Reference proteome</keyword>
<protein>
    <submittedName>
        <fullName evidence="2">Uncharacterized protein</fullName>
    </submittedName>
</protein>
<feature type="region of interest" description="Disordered" evidence="1">
    <location>
        <begin position="61"/>
        <end position="122"/>
    </location>
</feature>
<gene>
    <name evidence="2" type="ORF">PCANC_06184</name>
</gene>
<dbReference type="AlphaFoldDB" id="A0A2N5VTF9"/>
<organism evidence="2 3">
    <name type="scientific">Puccinia coronata f. sp. avenae</name>
    <dbReference type="NCBI Taxonomy" id="200324"/>
    <lineage>
        <taxon>Eukaryota</taxon>
        <taxon>Fungi</taxon>
        <taxon>Dikarya</taxon>
        <taxon>Basidiomycota</taxon>
        <taxon>Pucciniomycotina</taxon>
        <taxon>Pucciniomycetes</taxon>
        <taxon>Pucciniales</taxon>
        <taxon>Pucciniaceae</taxon>
        <taxon>Puccinia</taxon>
    </lineage>
</organism>
<reference evidence="2 3" key="1">
    <citation type="submission" date="2017-11" db="EMBL/GenBank/DDBJ databases">
        <title>De novo assembly and phasing of dikaryotic genomes from two isolates of Puccinia coronata f. sp. avenae, the causal agent of oat crown rust.</title>
        <authorList>
            <person name="Miller M.E."/>
            <person name="Zhang Y."/>
            <person name="Omidvar V."/>
            <person name="Sperschneider J."/>
            <person name="Schwessinger B."/>
            <person name="Raley C."/>
            <person name="Palmer J.M."/>
            <person name="Garnica D."/>
            <person name="Upadhyaya N."/>
            <person name="Rathjen J."/>
            <person name="Taylor J.M."/>
            <person name="Park R.F."/>
            <person name="Dodds P.N."/>
            <person name="Hirsch C.D."/>
            <person name="Kianian S.F."/>
            <person name="Figueroa M."/>
        </authorList>
    </citation>
    <scope>NUCLEOTIDE SEQUENCE [LARGE SCALE GENOMIC DNA]</scope>
    <source>
        <strain evidence="2">12NC29</strain>
    </source>
</reference>
<dbReference type="EMBL" id="PGCJ01000064">
    <property type="protein sequence ID" value="PLW53284.1"/>
    <property type="molecule type" value="Genomic_DNA"/>
</dbReference>
<sequence length="122" mass="13080">MYHEQYGCTSTHKSIHPRWGKSLGKQRARQGSVVGLTAPLLGKCAPPGAYLAPPGARQWLARKGARRRRGCKVRAHRRAPGGGAVNPTQLLTYGEIPPSLGGISSLGNTNTPKEDPHTTVHI</sequence>
<evidence type="ECO:0000313" key="2">
    <source>
        <dbReference type="EMBL" id="PLW53284.1"/>
    </source>
</evidence>
<proteinExistence type="predicted"/>
<name>A0A2N5VTF9_9BASI</name>
<comment type="caution">
    <text evidence="2">The sequence shown here is derived from an EMBL/GenBank/DDBJ whole genome shotgun (WGS) entry which is preliminary data.</text>
</comment>
<dbReference type="Proteomes" id="UP000235388">
    <property type="component" value="Unassembled WGS sequence"/>
</dbReference>
<evidence type="ECO:0000313" key="3">
    <source>
        <dbReference type="Proteomes" id="UP000235388"/>
    </source>
</evidence>
<feature type="compositionally biased region" description="Basic residues" evidence="1">
    <location>
        <begin position="63"/>
        <end position="79"/>
    </location>
</feature>
<feature type="region of interest" description="Disordered" evidence="1">
    <location>
        <begin position="1"/>
        <end position="30"/>
    </location>
</feature>
<feature type="compositionally biased region" description="Basic residues" evidence="1">
    <location>
        <begin position="13"/>
        <end position="28"/>
    </location>
</feature>